<protein>
    <submittedName>
        <fullName evidence="1">Uncharacterized protein</fullName>
    </submittedName>
</protein>
<proteinExistence type="predicted"/>
<keyword evidence="2" id="KW-1185">Reference proteome</keyword>
<evidence type="ECO:0000313" key="2">
    <source>
        <dbReference type="Proteomes" id="UP000030764"/>
    </source>
</evidence>
<organism evidence="1 2">
    <name type="scientific">Trichuris suis</name>
    <name type="common">pig whipworm</name>
    <dbReference type="NCBI Taxonomy" id="68888"/>
    <lineage>
        <taxon>Eukaryota</taxon>
        <taxon>Metazoa</taxon>
        <taxon>Ecdysozoa</taxon>
        <taxon>Nematoda</taxon>
        <taxon>Enoplea</taxon>
        <taxon>Dorylaimia</taxon>
        <taxon>Trichinellida</taxon>
        <taxon>Trichuridae</taxon>
        <taxon>Trichuris</taxon>
    </lineage>
</organism>
<dbReference type="AlphaFoldDB" id="A0A085LQ07"/>
<name>A0A085LQ07_9BILA</name>
<dbReference type="Proteomes" id="UP000030764">
    <property type="component" value="Unassembled WGS sequence"/>
</dbReference>
<evidence type="ECO:0000313" key="1">
    <source>
        <dbReference type="EMBL" id="KFD47053.1"/>
    </source>
</evidence>
<gene>
    <name evidence="1" type="ORF">M513_12041</name>
</gene>
<sequence length="145" mass="17158">MFGEMELQGDFFVLDASKRVDNPVWDDDRENVLKAASEIVVQRLQVLAIRLYVSVRNLTFLFHFDEVLKLAQLTHCKSPLEQKELRHERRNNGLRLNEVQIFCQQLLIHFIKHEVKVSQTRVVLFKELKNRVEELEEPLQAGTFR</sequence>
<dbReference type="EMBL" id="KL363341">
    <property type="protein sequence ID" value="KFD47053.1"/>
    <property type="molecule type" value="Genomic_DNA"/>
</dbReference>
<reference evidence="1 2" key="1">
    <citation type="journal article" date="2014" name="Nat. Genet.">
        <title>Genome and transcriptome of the porcine whipworm Trichuris suis.</title>
        <authorList>
            <person name="Jex A.R."/>
            <person name="Nejsum P."/>
            <person name="Schwarz E.M."/>
            <person name="Hu L."/>
            <person name="Young N.D."/>
            <person name="Hall R.S."/>
            <person name="Korhonen P.K."/>
            <person name="Liao S."/>
            <person name="Thamsborg S."/>
            <person name="Xia J."/>
            <person name="Xu P."/>
            <person name="Wang S."/>
            <person name="Scheerlinck J.P."/>
            <person name="Hofmann A."/>
            <person name="Sternberg P.W."/>
            <person name="Wang J."/>
            <person name="Gasser R.B."/>
        </authorList>
    </citation>
    <scope>NUCLEOTIDE SEQUENCE [LARGE SCALE GENOMIC DNA]</scope>
    <source>
        <strain evidence="1">DCEP-RM93M</strain>
    </source>
</reference>
<accession>A0A085LQ07</accession>